<feature type="region of interest" description="Disordered" evidence="1">
    <location>
        <begin position="120"/>
        <end position="152"/>
    </location>
</feature>
<evidence type="ECO:0000256" key="1">
    <source>
        <dbReference type="SAM" id="MobiDB-lite"/>
    </source>
</evidence>
<protein>
    <submittedName>
        <fullName evidence="2">Uncharacterized protein</fullName>
    </submittedName>
</protein>
<feature type="compositionally biased region" description="Basic residues" evidence="1">
    <location>
        <begin position="123"/>
        <end position="138"/>
    </location>
</feature>
<dbReference type="EMBL" id="HE573018">
    <property type="protein sequence ID" value="CCC46726.1"/>
    <property type="molecule type" value="Genomic_DNA"/>
</dbReference>
<evidence type="ECO:0000313" key="2">
    <source>
        <dbReference type="EMBL" id="CCC46726.1"/>
    </source>
</evidence>
<organism evidence="2">
    <name type="scientific">Trypanosoma vivax (strain Y486)</name>
    <dbReference type="NCBI Taxonomy" id="1055687"/>
    <lineage>
        <taxon>Eukaryota</taxon>
        <taxon>Discoba</taxon>
        <taxon>Euglenozoa</taxon>
        <taxon>Kinetoplastea</taxon>
        <taxon>Metakinetoplastina</taxon>
        <taxon>Trypanosomatida</taxon>
        <taxon>Trypanosomatidae</taxon>
        <taxon>Trypanosoma</taxon>
        <taxon>Duttonella</taxon>
    </lineage>
</organism>
<accession>G0TS02</accession>
<name>G0TS02_TRYVY</name>
<gene>
    <name evidence="2" type="ORF">TVY486_0201390</name>
</gene>
<dbReference type="AlphaFoldDB" id="G0TS02"/>
<proteinExistence type="predicted"/>
<reference evidence="2" key="1">
    <citation type="journal article" date="2012" name="Proc. Natl. Acad. Sci. U.S.A.">
        <title>Antigenic diversity is generated by distinct evolutionary mechanisms in African trypanosome species.</title>
        <authorList>
            <person name="Jackson A.P."/>
            <person name="Berry A."/>
            <person name="Aslett M."/>
            <person name="Allison H.C."/>
            <person name="Burton P."/>
            <person name="Vavrova-Anderson J."/>
            <person name="Brown R."/>
            <person name="Browne H."/>
            <person name="Corton N."/>
            <person name="Hauser H."/>
            <person name="Gamble J."/>
            <person name="Gilderthorp R."/>
            <person name="Marcello L."/>
            <person name="McQuillan J."/>
            <person name="Otto T.D."/>
            <person name="Quail M.A."/>
            <person name="Sanders M.J."/>
            <person name="van Tonder A."/>
            <person name="Ginger M.L."/>
            <person name="Field M.C."/>
            <person name="Barry J.D."/>
            <person name="Hertz-Fowler C."/>
            <person name="Berriman M."/>
        </authorList>
    </citation>
    <scope>NUCLEOTIDE SEQUENCE</scope>
    <source>
        <strain evidence="2">Y486</strain>
    </source>
</reference>
<sequence>MGKTHRRCTTAYVQPGKGKLSRRSRRTFSWRQISVRQCLGFCSSRHKQSVLVGLFRRENEEVWCDVVRSDAQQTRNDWRCKACHPAGLASYSPPPVAFHLLEQRGRPLVCVGAFAHTQEGCGNKKKGQKKKKRRRKKEREREQDGNEGKSLN</sequence>
<feature type="compositionally biased region" description="Basic and acidic residues" evidence="1">
    <location>
        <begin position="139"/>
        <end position="152"/>
    </location>
</feature>